<protein>
    <submittedName>
        <fullName evidence="2">Uncharacterized protein</fullName>
    </submittedName>
</protein>
<gene>
    <name evidence="2" type="ORF">GKJPGBOP_00514</name>
</gene>
<evidence type="ECO:0000313" key="3">
    <source>
        <dbReference type="Proteomes" id="UP000286746"/>
    </source>
</evidence>
<reference evidence="2 3" key="1">
    <citation type="submission" date="2018-11" db="EMBL/GenBank/DDBJ databases">
        <title>Whole genome sequence of Streptomyces paromomycinus NBRC 15454(T).</title>
        <authorList>
            <person name="Komaki H."/>
            <person name="Tamura T."/>
        </authorList>
    </citation>
    <scope>NUCLEOTIDE SEQUENCE [LARGE SCALE GENOMIC DNA]</scope>
    <source>
        <strain evidence="2 3">NBRC 15454</strain>
    </source>
</reference>
<organism evidence="2 3">
    <name type="scientific">Streptomyces paromomycinus</name>
    <name type="common">Streptomyces rimosus subsp. paromomycinus</name>
    <dbReference type="NCBI Taxonomy" id="92743"/>
    <lineage>
        <taxon>Bacteria</taxon>
        <taxon>Bacillati</taxon>
        <taxon>Actinomycetota</taxon>
        <taxon>Actinomycetes</taxon>
        <taxon>Kitasatosporales</taxon>
        <taxon>Streptomycetaceae</taxon>
        <taxon>Streptomyces</taxon>
    </lineage>
</organism>
<feature type="coiled-coil region" evidence="1">
    <location>
        <begin position="113"/>
        <end position="140"/>
    </location>
</feature>
<evidence type="ECO:0000313" key="2">
    <source>
        <dbReference type="EMBL" id="GCD40861.1"/>
    </source>
</evidence>
<proteinExistence type="predicted"/>
<dbReference type="AlphaFoldDB" id="A0A401VUZ5"/>
<evidence type="ECO:0000256" key="1">
    <source>
        <dbReference type="SAM" id="Coils"/>
    </source>
</evidence>
<sequence>MSDDAFFAALTADLADESYRPFRALFEQAQTRLRHEHPDGVDPAVIGFRAWEGLRPEEQGAALADLFYVYWSAQQCEADEQARFEWQISQSLLDALDESVLQHALGCPTGESVRVERARLARVLAELERLQLQVDELVRQVGLPLPEGGEPHA</sequence>
<accession>A0A401VUZ5</accession>
<keyword evidence="3" id="KW-1185">Reference proteome</keyword>
<dbReference type="EMBL" id="BHZD01000001">
    <property type="protein sequence ID" value="GCD40861.1"/>
    <property type="molecule type" value="Genomic_DNA"/>
</dbReference>
<dbReference type="RefSeq" id="WP_125051428.1">
    <property type="nucleotide sequence ID" value="NZ_BHZD01000001.1"/>
</dbReference>
<keyword evidence="1" id="KW-0175">Coiled coil</keyword>
<dbReference type="Proteomes" id="UP000286746">
    <property type="component" value="Unassembled WGS sequence"/>
</dbReference>
<name>A0A401VUZ5_STREY</name>
<comment type="caution">
    <text evidence="2">The sequence shown here is derived from an EMBL/GenBank/DDBJ whole genome shotgun (WGS) entry which is preliminary data.</text>
</comment>